<evidence type="ECO:0000256" key="10">
    <source>
        <dbReference type="SAM" id="Phobius"/>
    </source>
</evidence>
<dbReference type="PRINTS" id="PR00781">
    <property type="entry name" value="LIPOSIGPTASE"/>
</dbReference>
<evidence type="ECO:0000313" key="12">
    <source>
        <dbReference type="Proteomes" id="UP000179076"/>
    </source>
</evidence>
<accession>A0A1F6V555</accession>
<evidence type="ECO:0000256" key="8">
    <source>
        <dbReference type="ARBA" id="ARBA00023136"/>
    </source>
</evidence>
<sequence length="76" mass="8233">MALLAAIVLHRSGAWFQNDVALLGLGLALGGAAGNLLDILRYRYIVDFIDLRWWPVFNLADVGIVGGLLLALTQRA</sequence>
<dbReference type="Proteomes" id="UP000179076">
    <property type="component" value="Unassembled WGS sequence"/>
</dbReference>
<evidence type="ECO:0000256" key="6">
    <source>
        <dbReference type="ARBA" id="ARBA00022801"/>
    </source>
</evidence>
<evidence type="ECO:0000256" key="7">
    <source>
        <dbReference type="ARBA" id="ARBA00022989"/>
    </source>
</evidence>
<dbReference type="AlphaFoldDB" id="A0A1F6V555"/>
<keyword evidence="4 10" id="KW-0812">Transmembrane</keyword>
<evidence type="ECO:0000256" key="4">
    <source>
        <dbReference type="ARBA" id="ARBA00022692"/>
    </source>
</evidence>
<reference evidence="11 12" key="1">
    <citation type="journal article" date="2016" name="Nat. Commun.">
        <title>Thousands of microbial genomes shed light on interconnected biogeochemical processes in an aquifer system.</title>
        <authorList>
            <person name="Anantharaman K."/>
            <person name="Brown C.T."/>
            <person name="Hug L.A."/>
            <person name="Sharon I."/>
            <person name="Castelle C.J."/>
            <person name="Probst A.J."/>
            <person name="Thomas B.C."/>
            <person name="Singh A."/>
            <person name="Wilkins M.J."/>
            <person name="Karaoz U."/>
            <person name="Brodie E.L."/>
            <person name="Williams K.H."/>
            <person name="Hubbard S.S."/>
            <person name="Banfield J.F."/>
        </authorList>
    </citation>
    <scope>NUCLEOTIDE SEQUENCE [LARGE SCALE GENOMIC DNA]</scope>
</reference>
<evidence type="ECO:0000256" key="1">
    <source>
        <dbReference type="ARBA" id="ARBA00006139"/>
    </source>
</evidence>
<feature type="transmembrane region" description="Helical" evidence="10">
    <location>
        <begin position="52"/>
        <end position="72"/>
    </location>
</feature>
<keyword evidence="5" id="KW-0064">Aspartyl protease</keyword>
<evidence type="ECO:0000313" key="11">
    <source>
        <dbReference type="EMBL" id="OGI64564.1"/>
    </source>
</evidence>
<organism evidence="11 12">
    <name type="scientific">Candidatus Muproteobacteria bacterium RBG_16_60_9</name>
    <dbReference type="NCBI Taxonomy" id="1817755"/>
    <lineage>
        <taxon>Bacteria</taxon>
        <taxon>Pseudomonadati</taxon>
        <taxon>Pseudomonadota</taxon>
        <taxon>Candidatus Muproteobacteria</taxon>
    </lineage>
</organism>
<protein>
    <submittedName>
        <fullName evidence="11">Uncharacterized protein</fullName>
    </submittedName>
</protein>
<keyword evidence="7 10" id="KW-1133">Transmembrane helix</keyword>
<keyword evidence="3" id="KW-0645">Protease</keyword>
<dbReference type="InterPro" id="IPR001872">
    <property type="entry name" value="Peptidase_A8"/>
</dbReference>
<keyword evidence="6" id="KW-0378">Hydrolase</keyword>
<keyword evidence="2" id="KW-1003">Cell membrane</keyword>
<name>A0A1F6V555_9PROT</name>
<comment type="caution">
    <text evidence="11">The sequence shown here is derived from an EMBL/GenBank/DDBJ whole genome shotgun (WGS) entry which is preliminary data.</text>
</comment>
<gene>
    <name evidence="11" type="ORF">A2W18_09050</name>
</gene>
<dbReference type="GO" id="GO:0006508">
    <property type="term" value="P:proteolysis"/>
    <property type="evidence" value="ECO:0007669"/>
    <property type="project" value="UniProtKB-KW"/>
</dbReference>
<dbReference type="PANTHER" id="PTHR33695:SF1">
    <property type="entry name" value="LIPOPROTEIN SIGNAL PEPTIDASE"/>
    <property type="match status" value="1"/>
</dbReference>
<evidence type="ECO:0000256" key="3">
    <source>
        <dbReference type="ARBA" id="ARBA00022670"/>
    </source>
</evidence>
<dbReference type="Pfam" id="PF01252">
    <property type="entry name" value="Peptidase_A8"/>
    <property type="match status" value="1"/>
</dbReference>
<dbReference type="EMBL" id="MFSP01000130">
    <property type="protein sequence ID" value="OGI64564.1"/>
    <property type="molecule type" value="Genomic_DNA"/>
</dbReference>
<evidence type="ECO:0000256" key="5">
    <source>
        <dbReference type="ARBA" id="ARBA00022750"/>
    </source>
</evidence>
<dbReference type="PANTHER" id="PTHR33695">
    <property type="entry name" value="LIPOPROTEIN SIGNAL PEPTIDASE"/>
    <property type="match status" value="1"/>
</dbReference>
<evidence type="ECO:0000256" key="2">
    <source>
        <dbReference type="ARBA" id="ARBA00022475"/>
    </source>
</evidence>
<proteinExistence type="inferred from homology"/>
<comment type="similarity">
    <text evidence="1 9">Belongs to the peptidase A8 family.</text>
</comment>
<feature type="transmembrane region" description="Helical" evidence="10">
    <location>
        <begin position="20"/>
        <end position="40"/>
    </location>
</feature>
<keyword evidence="8 10" id="KW-0472">Membrane</keyword>
<dbReference type="GO" id="GO:0016020">
    <property type="term" value="C:membrane"/>
    <property type="evidence" value="ECO:0007669"/>
    <property type="project" value="InterPro"/>
</dbReference>
<evidence type="ECO:0000256" key="9">
    <source>
        <dbReference type="RuleBase" id="RU004181"/>
    </source>
</evidence>
<dbReference type="GO" id="GO:0004190">
    <property type="term" value="F:aspartic-type endopeptidase activity"/>
    <property type="evidence" value="ECO:0007669"/>
    <property type="project" value="UniProtKB-KW"/>
</dbReference>